<evidence type="ECO:0000256" key="1">
    <source>
        <dbReference type="ARBA" id="ARBA00007749"/>
    </source>
</evidence>
<dbReference type="AlphaFoldDB" id="A0AAJ5ZIV3"/>
<evidence type="ECO:0000259" key="5">
    <source>
        <dbReference type="SMART" id="SM00849"/>
    </source>
</evidence>
<reference evidence="8" key="3">
    <citation type="submission" date="2023-06" db="EMBL/GenBank/DDBJ databases">
        <title>Pangenomics reveal diversification of enzyme families and niche specialization in globally abundant SAR202 bacteria.</title>
        <authorList>
            <person name="Saw J.H.W."/>
        </authorList>
    </citation>
    <scope>NUCLEOTIDE SEQUENCE [LARGE SCALE GENOMIC DNA]</scope>
    <source>
        <strain evidence="8">JH1073</strain>
    </source>
</reference>
<dbReference type="Proteomes" id="UP001321249">
    <property type="component" value="Unassembled WGS sequence"/>
</dbReference>
<dbReference type="InterPro" id="IPR036866">
    <property type="entry name" value="RibonucZ/Hydroxyglut_hydro"/>
</dbReference>
<gene>
    <name evidence="6" type="ORF">GKO46_04550</name>
    <name evidence="7" type="ORF">GKO48_04710</name>
</gene>
<feature type="domain" description="Metallo-beta-lactamase" evidence="5">
    <location>
        <begin position="1"/>
        <end position="258"/>
    </location>
</feature>
<evidence type="ECO:0000256" key="2">
    <source>
        <dbReference type="ARBA" id="ARBA00022723"/>
    </source>
</evidence>
<organism evidence="7 8">
    <name type="scientific">Candidatus Lucifugimonas marina</name>
    <dbReference type="NCBI Taxonomy" id="3038979"/>
    <lineage>
        <taxon>Bacteria</taxon>
        <taxon>Bacillati</taxon>
        <taxon>Chloroflexota</taxon>
        <taxon>Dehalococcoidia</taxon>
        <taxon>SAR202 cluster</taxon>
        <taxon>Candidatus Lucifugimonadales</taxon>
        <taxon>Candidatus Lucifugimonadaceae</taxon>
        <taxon>Candidatus Lucifugimonas</taxon>
    </lineage>
</organism>
<name>A0AAJ5ZIV3_9CHLR</name>
<comment type="similarity">
    <text evidence="1">Belongs to the metallo-beta-lactamase superfamily.</text>
</comment>
<dbReference type="SMART" id="SM00849">
    <property type="entry name" value="Lactamase_B"/>
    <property type="match status" value="1"/>
</dbReference>
<dbReference type="EMBL" id="WMBE01000001">
    <property type="protein sequence ID" value="MDG0866342.1"/>
    <property type="molecule type" value="Genomic_DNA"/>
</dbReference>
<dbReference type="EMBL" id="CP046147">
    <property type="protein sequence ID" value="WFG38943.1"/>
    <property type="molecule type" value="Genomic_DNA"/>
</dbReference>
<protein>
    <submittedName>
        <fullName evidence="7">MBL fold metallo-hydrolase</fullName>
    </submittedName>
</protein>
<evidence type="ECO:0000313" key="6">
    <source>
        <dbReference type="EMBL" id="MDG0866342.1"/>
    </source>
</evidence>
<dbReference type="RefSeq" id="WP_342822221.1">
    <property type="nucleotide sequence ID" value="NZ_CP046146.1"/>
</dbReference>
<evidence type="ECO:0000313" key="7">
    <source>
        <dbReference type="EMBL" id="WFG38943.1"/>
    </source>
</evidence>
<dbReference type="SUPFAM" id="SSF56281">
    <property type="entry name" value="Metallo-hydrolase/oxidoreductase"/>
    <property type="match status" value="1"/>
</dbReference>
<keyword evidence="3" id="KW-0378">Hydrolase</keyword>
<reference evidence="7" key="2">
    <citation type="journal article" date="2023" name="Nat. Commun.">
        <title>Cultivation of marine bacteria of the SAR202 clade.</title>
        <authorList>
            <person name="Lim Y."/>
            <person name="Seo J.H."/>
            <person name="Giovannoni S.J."/>
            <person name="Kang I."/>
            <person name="Cho J.C."/>
        </authorList>
    </citation>
    <scope>NUCLEOTIDE SEQUENCE</scope>
    <source>
        <strain evidence="7">JH1073</strain>
    </source>
</reference>
<evidence type="ECO:0000313" key="9">
    <source>
        <dbReference type="Proteomes" id="UP001321249"/>
    </source>
</evidence>
<accession>A0AAJ5ZIV3</accession>
<keyword evidence="4" id="KW-0862">Zinc</keyword>
<keyword evidence="2" id="KW-0479">Metal-binding</keyword>
<dbReference type="PANTHER" id="PTHR42978">
    <property type="entry name" value="QUORUM-QUENCHING LACTONASE YTNP-RELATED-RELATED"/>
    <property type="match status" value="1"/>
</dbReference>
<evidence type="ECO:0000256" key="3">
    <source>
        <dbReference type="ARBA" id="ARBA00022801"/>
    </source>
</evidence>
<evidence type="ECO:0000256" key="4">
    <source>
        <dbReference type="ARBA" id="ARBA00022833"/>
    </source>
</evidence>
<proteinExistence type="inferred from homology"/>
<dbReference type="InterPro" id="IPR001279">
    <property type="entry name" value="Metallo-B-lactamas"/>
</dbReference>
<sequence length="280" mass="30271">MTTSLTIGDYEITAVLDGPSLPRDPGTIFTDVPPEAWDPYRSIALTPEGKWHPDWRGHLIRATNGEGPTILVDAGMGDVVNEHTGESGKLLENLAALGVQPEDIDIVVTTHCHGDHIGWNVTYDGDTPRLTFPNATHWIAERDWEHYSKPENENPAFDKSVKPLESLGALKLIPGVEQLAPGISTLPTNGHTPGHQCILIESGGTTAVITGDLFHSVAQVTEQSWCPTFDWNTAMSTQSRKGILMLAATQDWIVFTGHLATGSSIGNVVTEGGKSVWKPL</sequence>
<dbReference type="GO" id="GO:0016787">
    <property type="term" value="F:hydrolase activity"/>
    <property type="evidence" value="ECO:0007669"/>
    <property type="project" value="UniProtKB-KW"/>
</dbReference>
<dbReference type="PANTHER" id="PTHR42978:SF6">
    <property type="entry name" value="QUORUM-QUENCHING LACTONASE YTNP-RELATED"/>
    <property type="match status" value="1"/>
</dbReference>
<evidence type="ECO:0000313" key="8">
    <source>
        <dbReference type="Proteomes" id="UP001219901"/>
    </source>
</evidence>
<reference evidence="8 9" key="1">
    <citation type="submission" date="2019-11" db="EMBL/GenBank/DDBJ databases">
        <authorList>
            <person name="Cho J.-C."/>
        </authorList>
    </citation>
    <scope>NUCLEOTIDE SEQUENCE [LARGE SCALE GENOMIC DNA]</scope>
    <source>
        <strain evidence="7 8">JH1073</strain>
        <strain evidence="6 9">JH702</strain>
    </source>
</reference>
<dbReference type="Proteomes" id="UP001219901">
    <property type="component" value="Chromosome"/>
</dbReference>
<dbReference type="InterPro" id="IPR051013">
    <property type="entry name" value="MBL_superfamily_lactonases"/>
</dbReference>
<dbReference type="Pfam" id="PF00753">
    <property type="entry name" value="Lactamase_B"/>
    <property type="match status" value="1"/>
</dbReference>
<dbReference type="GO" id="GO:0046872">
    <property type="term" value="F:metal ion binding"/>
    <property type="evidence" value="ECO:0007669"/>
    <property type="project" value="UniProtKB-KW"/>
</dbReference>
<keyword evidence="8" id="KW-1185">Reference proteome</keyword>
<dbReference type="CDD" id="cd16277">
    <property type="entry name" value="metallo-hydrolase-like_MBL-fold"/>
    <property type="match status" value="1"/>
</dbReference>
<dbReference type="Gene3D" id="3.60.15.10">
    <property type="entry name" value="Ribonuclease Z/Hydroxyacylglutathione hydrolase-like"/>
    <property type="match status" value="1"/>
</dbReference>